<keyword evidence="1" id="KW-0676">Redox-active center</keyword>
<dbReference type="PROSITE" id="PS51352">
    <property type="entry name" value="THIOREDOXIN_2"/>
    <property type="match status" value="1"/>
</dbReference>
<dbReference type="PROSITE" id="PS51318">
    <property type="entry name" value="TAT"/>
    <property type="match status" value="1"/>
</dbReference>
<dbReference type="Pfam" id="PF00578">
    <property type="entry name" value="AhpC-TSA"/>
    <property type="match status" value="1"/>
</dbReference>
<dbReference type="InterPro" id="IPR036249">
    <property type="entry name" value="Thioredoxin-like_sf"/>
</dbReference>
<dbReference type="InterPro" id="IPR050553">
    <property type="entry name" value="Thioredoxin_ResA/DsbE_sf"/>
</dbReference>
<dbReference type="SUPFAM" id="SSF52833">
    <property type="entry name" value="Thioredoxin-like"/>
    <property type="match status" value="1"/>
</dbReference>
<evidence type="ECO:0000259" key="3">
    <source>
        <dbReference type="PROSITE" id="PS51352"/>
    </source>
</evidence>
<name>A0ABP3P683_9PROT</name>
<keyword evidence="2" id="KW-0732">Signal</keyword>
<dbReference type="Proteomes" id="UP001499951">
    <property type="component" value="Unassembled WGS sequence"/>
</dbReference>
<dbReference type="InterPro" id="IPR013766">
    <property type="entry name" value="Thioredoxin_domain"/>
</dbReference>
<gene>
    <name evidence="4" type="ORF">GCM10008942_04070</name>
</gene>
<evidence type="ECO:0000256" key="2">
    <source>
        <dbReference type="SAM" id="SignalP"/>
    </source>
</evidence>
<sequence>MGITIINRRTVLAGLAASAAPAFAGDGPLAHGVLTDNPIAKAFEKAPQSTLPDATLVGLHGDFTIADLKGRTILMPLWAEWCAPCMSEIPDFARLQKKYGNAKFMVVPVLSGSMKKFTPLDIGRVFTVLHAEALPPVMEKDVGSKLVRTMGRSGRSYSLPCNLLIAPDGTVVGREMGRITADDAADGPAPQKTKDPETITRAINGQAQSIWGKAEGEQFARALAEGFLG</sequence>
<feature type="signal peptide" evidence="2">
    <location>
        <begin position="1"/>
        <end position="24"/>
    </location>
</feature>
<protein>
    <submittedName>
        <fullName evidence="4">TlpA disulfide reductase family protein</fullName>
    </submittedName>
</protein>
<dbReference type="Gene3D" id="3.40.30.10">
    <property type="entry name" value="Glutaredoxin"/>
    <property type="match status" value="1"/>
</dbReference>
<comment type="caution">
    <text evidence="4">The sequence shown here is derived from an EMBL/GenBank/DDBJ whole genome shotgun (WGS) entry which is preliminary data.</text>
</comment>
<dbReference type="EMBL" id="BAAADD010000001">
    <property type="protein sequence ID" value="GAA0558782.1"/>
    <property type="molecule type" value="Genomic_DNA"/>
</dbReference>
<accession>A0ABP3P683</accession>
<evidence type="ECO:0000313" key="4">
    <source>
        <dbReference type="EMBL" id="GAA0558782.1"/>
    </source>
</evidence>
<keyword evidence="5" id="KW-1185">Reference proteome</keyword>
<dbReference type="CDD" id="cd02966">
    <property type="entry name" value="TlpA_like_family"/>
    <property type="match status" value="1"/>
</dbReference>
<dbReference type="PANTHER" id="PTHR42852">
    <property type="entry name" value="THIOL:DISULFIDE INTERCHANGE PROTEIN DSBE"/>
    <property type="match status" value="1"/>
</dbReference>
<dbReference type="RefSeq" id="WP_166931001.1">
    <property type="nucleotide sequence ID" value="NZ_BAAADD010000001.1"/>
</dbReference>
<evidence type="ECO:0000256" key="1">
    <source>
        <dbReference type="ARBA" id="ARBA00023284"/>
    </source>
</evidence>
<dbReference type="PROSITE" id="PS00194">
    <property type="entry name" value="THIOREDOXIN_1"/>
    <property type="match status" value="1"/>
</dbReference>
<proteinExistence type="predicted"/>
<feature type="domain" description="Thioredoxin" evidence="3">
    <location>
        <begin position="40"/>
        <end position="208"/>
    </location>
</feature>
<feature type="chain" id="PRO_5045155995" evidence="2">
    <location>
        <begin position="25"/>
        <end position="229"/>
    </location>
</feature>
<reference evidence="5" key="1">
    <citation type="journal article" date="2019" name="Int. J. Syst. Evol. Microbiol.">
        <title>The Global Catalogue of Microorganisms (GCM) 10K type strain sequencing project: providing services to taxonomists for standard genome sequencing and annotation.</title>
        <authorList>
            <consortium name="The Broad Institute Genomics Platform"/>
            <consortium name="The Broad Institute Genome Sequencing Center for Infectious Disease"/>
            <person name="Wu L."/>
            <person name="Ma J."/>
        </authorList>
    </citation>
    <scope>NUCLEOTIDE SEQUENCE [LARGE SCALE GENOMIC DNA]</scope>
    <source>
        <strain evidence="5">JCM 15089</strain>
    </source>
</reference>
<dbReference type="InterPro" id="IPR006311">
    <property type="entry name" value="TAT_signal"/>
</dbReference>
<organism evidence="4 5">
    <name type="scientific">Rhizomicrobium electricum</name>
    <dbReference type="NCBI Taxonomy" id="480070"/>
    <lineage>
        <taxon>Bacteria</taxon>
        <taxon>Pseudomonadati</taxon>
        <taxon>Pseudomonadota</taxon>
        <taxon>Alphaproteobacteria</taxon>
        <taxon>Micropepsales</taxon>
        <taxon>Micropepsaceae</taxon>
        <taxon>Rhizomicrobium</taxon>
    </lineage>
</organism>
<dbReference type="PANTHER" id="PTHR42852:SF13">
    <property type="entry name" value="PROTEIN DIPZ"/>
    <property type="match status" value="1"/>
</dbReference>
<dbReference type="InterPro" id="IPR000866">
    <property type="entry name" value="AhpC/TSA"/>
</dbReference>
<evidence type="ECO:0000313" key="5">
    <source>
        <dbReference type="Proteomes" id="UP001499951"/>
    </source>
</evidence>
<dbReference type="InterPro" id="IPR017937">
    <property type="entry name" value="Thioredoxin_CS"/>
</dbReference>